<keyword evidence="2" id="KW-1185">Reference proteome</keyword>
<name>A0A919NZU0_9ACTN</name>
<proteinExistence type="predicted"/>
<organism evidence="1 2">
    <name type="scientific">Paractinoplanes tereljensis</name>
    <dbReference type="NCBI Taxonomy" id="571912"/>
    <lineage>
        <taxon>Bacteria</taxon>
        <taxon>Bacillati</taxon>
        <taxon>Actinomycetota</taxon>
        <taxon>Actinomycetes</taxon>
        <taxon>Micromonosporales</taxon>
        <taxon>Micromonosporaceae</taxon>
        <taxon>Paractinoplanes</taxon>
    </lineage>
</organism>
<gene>
    <name evidence="1" type="ORF">Ate02nite_95640</name>
</gene>
<sequence>MRREIPFPVPAGTSPSCLRCARPDRLSRVEAVVRQQRTTTVVHGQVTGPYGYAVPVRAHAVHTSRLASALAPPRGPRPPASLALLAIVTTLGAARSLDTVVASAGAHGKTGAMVMVALAAAGWLLVRARSADLSRSRTVADRALWLWKRCWYCHRCGGVSLFTPNGSATLAADALALTLLDLASHLVWPPGSVPARTAEQASPAAGQAAK</sequence>
<accession>A0A919NZU0</accession>
<dbReference type="Proteomes" id="UP000623608">
    <property type="component" value="Unassembled WGS sequence"/>
</dbReference>
<evidence type="ECO:0000313" key="2">
    <source>
        <dbReference type="Proteomes" id="UP000623608"/>
    </source>
</evidence>
<dbReference type="RefSeq" id="WP_203814620.1">
    <property type="nucleotide sequence ID" value="NZ_BOMY01000064.1"/>
</dbReference>
<dbReference type="AlphaFoldDB" id="A0A919NZU0"/>
<reference evidence="1" key="1">
    <citation type="submission" date="2021-01" db="EMBL/GenBank/DDBJ databases">
        <title>Whole genome shotgun sequence of Actinoplanes tereljensis NBRC 105297.</title>
        <authorList>
            <person name="Komaki H."/>
            <person name="Tamura T."/>
        </authorList>
    </citation>
    <scope>NUCLEOTIDE SEQUENCE</scope>
    <source>
        <strain evidence="1">NBRC 105297</strain>
    </source>
</reference>
<dbReference type="EMBL" id="BOMY01000064">
    <property type="protein sequence ID" value="GIF26834.1"/>
    <property type="molecule type" value="Genomic_DNA"/>
</dbReference>
<comment type="caution">
    <text evidence="1">The sequence shown here is derived from an EMBL/GenBank/DDBJ whole genome shotgun (WGS) entry which is preliminary data.</text>
</comment>
<evidence type="ECO:0000313" key="1">
    <source>
        <dbReference type="EMBL" id="GIF26834.1"/>
    </source>
</evidence>
<protein>
    <submittedName>
        <fullName evidence="1">Uncharacterized protein</fullName>
    </submittedName>
</protein>